<evidence type="ECO:0008006" key="3">
    <source>
        <dbReference type="Google" id="ProtNLM"/>
    </source>
</evidence>
<sequence>MNKMLVAAAFFAAGAGGYWYLQQGTETVSVSHAVMDYIPADTPLFYGQLQPFPIKPYINSLSDAYKQSAVNSQRQAEETDEPLVQFIISLTDAYLAAMKDGDTFTQTFGLADNIRSYFYTLGVMPVFKLEVANADAIWALLDKAEADSNFTHVASQYEGVNYRSYPLMDASEDEQINLVLAVHEGILTLTLTSSFSDPALLATALAITPVEESLVDAKIIDDIISQHGFTDDGISYINHQEIVTALTSTDGNQLARQLSKLFAMAEQDPFAELRSPTCQQELSAIAANWPRTVAGYDHVDISNAASSLSYRVVFESKNHVMLDAYQQLRGFIPSYVQDIDNSVFNFGLGIDVAQMAPALQTVWDDMLTPEYQCGPLQVIQQQIGSQNPLMLGMLTSMAQGVKGVGVSVIDYEINDDIDAPEIKSLDALFSLSADDPAMLFNMLKPLIPELASIQLPTDGTAVVLNDVLPIASQMKLTAKLAVKGQHLVLYYGDKGEVAVNALGAEALSRNGLIAMSVDYLKIFAPLFTFIELTGEPIPEELEAMKDYNMRVKLAVDVNNKGIEIDSVLNSRATQ</sequence>
<name>A0ABZ0K1C8_9GAMM</name>
<organism evidence="1 2">
    <name type="scientific">Shewanella youngdeokensis</name>
    <dbReference type="NCBI Taxonomy" id="2999068"/>
    <lineage>
        <taxon>Bacteria</taxon>
        <taxon>Pseudomonadati</taxon>
        <taxon>Pseudomonadota</taxon>
        <taxon>Gammaproteobacteria</taxon>
        <taxon>Alteromonadales</taxon>
        <taxon>Shewanellaceae</taxon>
        <taxon>Shewanella</taxon>
    </lineage>
</organism>
<protein>
    <recommendedName>
        <fullName evidence="3">DUF3352 domain-containing protein</fullName>
    </recommendedName>
</protein>
<dbReference type="RefSeq" id="WP_310470062.1">
    <property type="nucleotide sequence ID" value="NZ_CP136522.1"/>
</dbReference>
<evidence type="ECO:0000313" key="1">
    <source>
        <dbReference type="EMBL" id="WOT05799.1"/>
    </source>
</evidence>
<proteinExistence type="predicted"/>
<accession>A0ABZ0K1C8</accession>
<dbReference type="Proteomes" id="UP001529491">
    <property type="component" value="Chromosome"/>
</dbReference>
<dbReference type="EMBL" id="CP136522">
    <property type="protein sequence ID" value="WOT05799.1"/>
    <property type="molecule type" value="Genomic_DNA"/>
</dbReference>
<reference evidence="1 2" key="1">
    <citation type="submission" date="2023-10" db="EMBL/GenBank/DDBJ databases">
        <title>Complete genome sequence of Shewanella sp. DAU334.</title>
        <authorList>
            <person name="Lee Y.-S."/>
            <person name="Jeong H.-R."/>
            <person name="Hwang E.-J."/>
            <person name="Choi Y.-L."/>
            <person name="Kim G.-D."/>
        </authorList>
    </citation>
    <scope>NUCLEOTIDE SEQUENCE [LARGE SCALE GENOMIC DNA]</scope>
    <source>
        <strain evidence="1 2">DAU334</strain>
    </source>
</reference>
<evidence type="ECO:0000313" key="2">
    <source>
        <dbReference type="Proteomes" id="UP001529491"/>
    </source>
</evidence>
<gene>
    <name evidence="1" type="ORF">RGE70_02925</name>
</gene>
<keyword evidence="2" id="KW-1185">Reference proteome</keyword>